<dbReference type="GO" id="GO:0016020">
    <property type="term" value="C:membrane"/>
    <property type="evidence" value="ECO:0007669"/>
    <property type="project" value="UniProtKB-SubCell"/>
</dbReference>
<dbReference type="AlphaFoldDB" id="A0A4Q2DE22"/>
<comment type="similarity">
    <text evidence="4">Belongs to the cytochrome P450 family.</text>
</comment>
<evidence type="ECO:0000256" key="5">
    <source>
        <dbReference type="ARBA" id="ARBA00022617"/>
    </source>
</evidence>
<proteinExistence type="inferred from homology"/>
<dbReference type="InterPro" id="IPR050121">
    <property type="entry name" value="Cytochrome_P450_monoxygenase"/>
</dbReference>
<comment type="subcellular location">
    <subcellularLocation>
        <location evidence="2">Membrane</location>
    </subcellularLocation>
</comment>
<dbReference type="InterPro" id="IPR001128">
    <property type="entry name" value="Cyt_P450"/>
</dbReference>
<evidence type="ECO:0008006" key="16">
    <source>
        <dbReference type="Google" id="ProtNLM"/>
    </source>
</evidence>
<dbReference type="STRING" id="2316362.A0A4Q2DE22"/>
<evidence type="ECO:0000256" key="6">
    <source>
        <dbReference type="ARBA" id="ARBA00022692"/>
    </source>
</evidence>
<dbReference type="Gene3D" id="1.10.630.10">
    <property type="entry name" value="Cytochrome P450"/>
    <property type="match status" value="1"/>
</dbReference>
<evidence type="ECO:0000256" key="9">
    <source>
        <dbReference type="ARBA" id="ARBA00023002"/>
    </source>
</evidence>
<dbReference type="EMBL" id="SDEE01000369">
    <property type="protein sequence ID" value="RXW17126.1"/>
    <property type="molecule type" value="Genomic_DNA"/>
</dbReference>
<comment type="caution">
    <text evidence="14">The sequence shown here is derived from an EMBL/GenBank/DDBJ whole genome shotgun (WGS) entry which is preliminary data.</text>
</comment>
<name>A0A4Q2DE22_9AGAR</name>
<keyword evidence="7 13" id="KW-0479">Metal-binding</keyword>
<dbReference type="Pfam" id="PF00067">
    <property type="entry name" value="p450"/>
    <property type="match status" value="1"/>
</dbReference>
<evidence type="ECO:0000256" key="13">
    <source>
        <dbReference type="PIRSR" id="PIRSR602403-1"/>
    </source>
</evidence>
<keyword evidence="12" id="KW-0472">Membrane</keyword>
<dbReference type="CDD" id="cd11069">
    <property type="entry name" value="CYP_FUM15-like"/>
    <property type="match status" value="1"/>
</dbReference>
<dbReference type="GO" id="GO:0016705">
    <property type="term" value="F:oxidoreductase activity, acting on paired donors, with incorporation or reduction of molecular oxygen"/>
    <property type="evidence" value="ECO:0007669"/>
    <property type="project" value="InterPro"/>
</dbReference>
<organism evidence="14 15">
    <name type="scientific">Candolleomyces aberdarensis</name>
    <dbReference type="NCBI Taxonomy" id="2316362"/>
    <lineage>
        <taxon>Eukaryota</taxon>
        <taxon>Fungi</taxon>
        <taxon>Dikarya</taxon>
        <taxon>Basidiomycota</taxon>
        <taxon>Agaricomycotina</taxon>
        <taxon>Agaricomycetes</taxon>
        <taxon>Agaricomycetidae</taxon>
        <taxon>Agaricales</taxon>
        <taxon>Agaricineae</taxon>
        <taxon>Psathyrellaceae</taxon>
        <taxon>Candolleomyces</taxon>
    </lineage>
</organism>
<keyword evidence="15" id="KW-1185">Reference proteome</keyword>
<evidence type="ECO:0000256" key="7">
    <source>
        <dbReference type="ARBA" id="ARBA00022723"/>
    </source>
</evidence>
<dbReference type="PRINTS" id="PR00385">
    <property type="entry name" value="P450"/>
</dbReference>
<accession>A0A4Q2DE22</accession>
<keyword evidence="9" id="KW-0560">Oxidoreductase</keyword>
<evidence type="ECO:0000256" key="2">
    <source>
        <dbReference type="ARBA" id="ARBA00004370"/>
    </source>
</evidence>
<evidence type="ECO:0000313" key="14">
    <source>
        <dbReference type="EMBL" id="RXW17126.1"/>
    </source>
</evidence>
<keyword evidence="10 13" id="KW-0408">Iron</keyword>
<keyword evidence="8" id="KW-1133">Transmembrane helix</keyword>
<dbReference type="PANTHER" id="PTHR24305">
    <property type="entry name" value="CYTOCHROME P450"/>
    <property type="match status" value="1"/>
</dbReference>
<dbReference type="InterPro" id="IPR002403">
    <property type="entry name" value="Cyt_P450_E_grp-IV"/>
</dbReference>
<protein>
    <recommendedName>
        <fullName evidence="16">Cytochrome P450</fullName>
    </recommendedName>
</protein>
<dbReference type="PANTHER" id="PTHR24305:SF166">
    <property type="entry name" value="CYTOCHROME P450 12A4, MITOCHONDRIAL-RELATED"/>
    <property type="match status" value="1"/>
</dbReference>
<keyword evidence="5 13" id="KW-0349">Heme</keyword>
<keyword evidence="11" id="KW-0503">Monooxygenase</keyword>
<evidence type="ECO:0000256" key="1">
    <source>
        <dbReference type="ARBA" id="ARBA00001971"/>
    </source>
</evidence>
<dbReference type="PRINTS" id="PR00465">
    <property type="entry name" value="EP450IV"/>
</dbReference>
<dbReference type="OrthoDB" id="1470350at2759"/>
<evidence type="ECO:0000256" key="10">
    <source>
        <dbReference type="ARBA" id="ARBA00023004"/>
    </source>
</evidence>
<evidence type="ECO:0000313" key="15">
    <source>
        <dbReference type="Proteomes" id="UP000290288"/>
    </source>
</evidence>
<evidence type="ECO:0000256" key="12">
    <source>
        <dbReference type="ARBA" id="ARBA00023136"/>
    </source>
</evidence>
<keyword evidence="6" id="KW-0812">Transmembrane</keyword>
<reference evidence="14 15" key="1">
    <citation type="submission" date="2019-01" db="EMBL/GenBank/DDBJ databases">
        <title>Draft genome sequence of Psathyrella aberdarensis IHI B618.</title>
        <authorList>
            <person name="Buettner E."/>
            <person name="Kellner H."/>
        </authorList>
    </citation>
    <scope>NUCLEOTIDE SEQUENCE [LARGE SCALE GENOMIC DNA]</scope>
    <source>
        <strain evidence="14 15">IHI B618</strain>
    </source>
</reference>
<evidence type="ECO:0000256" key="11">
    <source>
        <dbReference type="ARBA" id="ARBA00023033"/>
    </source>
</evidence>
<evidence type="ECO:0000256" key="3">
    <source>
        <dbReference type="ARBA" id="ARBA00004721"/>
    </source>
</evidence>
<dbReference type="GO" id="GO:0005506">
    <property type="term" value="F:iron ion binding"/>
    <property type="evidence" value="ECO:0007669"/>
    <property type="project" value="InterPro"/>
</dbReference>
<feature type="binding site" description="axial binding residue" evidence="13">
    <location>
        <position position="497"/>
    </location>
    <ligand>
        <name>heme</name>
        <dbReference type="ChEBI" id="CHEBI:30413"/>
    </ligand>
    <ligandPart>
        <name>Fe</name>
        <dbReference type="ChEBI" id="CHEBI:18248"/>
    </ligandPart>
</feature>
<dbReference type="InterPro" id="IPR036396">
    <property type="entry name" value="Cyt_P450_sf"/>
</dbReference>
<comment type="pathway">
    <text evidence="3">Secondary metabolite biosynthesis; terpenoid biosynthesis.</text>
</comment>
<dbReference type="GO" id="GO:0004497">
    <property type="term" value="F:monooxygenase activity"/>
    <property type="evidence" value="ECO:0007669"/>
    <property type="project" value="UniProtKB-KW"/>
</dbReference>
<evidence type="ECO:0000256" key="4">
    <source>
        <dbReference type="ARBA" id="ARBA00010617"/>
    </source>
</evidence>
<sequence>MLTPIAQIALITAGTWVFWRTLRRVFTKNPLDNIPGPSSKSFLAGHFEHLWSPTGWEFHSTISEKYGGVLKLDGAFGAKTLYVYDPKALHHILVKDLYTFEEDEGFTVGADLSFGKGLFATTGERHRKQRKMLNPVFSIAHMREMVPIFYDVAEKLQDTFLKKVSKGPQEIDVTHWMARTALELIGQSGLGYTFDPLTENAPEHPYVTAAKMYIPVSNTMMTSRFYLLPMLNKIGTPAFRKWVMDIVPWKNLHDIRDIINTMNETAVEIIESKKRAIEGGDDSIARQVGRGKDVISTLIKANMEANEADRLPDEELLGQISTLTFAATDSTSTALSRTMHVLCEHQDVQDKLRAEIRKAHEEHGPRLPYDVVVSLPLLDAVCRETLRLYPPVSTILRETRSDVILPFSKPIIGKDGKEMTEVLVPKGTKVFPSILGSNRNPNVWGPDAYEWKPERWLEGLPESVTGSKIPGIYSHLLVPPLSFFVPSMTFIGGGRACIGFKFSQLEMKIVMCLLLDKFRFELPKDKDIYWQMAALTTPTVSGNPKPQLPLVVSLAA</sequence>
<evidence type="ECO:0000256" key="8">
    <source>
        <dbReference type="ARBA" id="ARBA00022989"/>
    </source>
</evidence>
<dbReference type="GO" id="GO:0020037">
    <property type="term" value="F:heme binding"/>
    <property type="evidence" value="ECO:0007669"/>
    <property type="project" value="InterPro"/>
</dbReference>
<dbReference type="SUPFAM" id="SSF48264">
    <property type="entry name" value="Cytochrome P450"/>
    <property type="match status" value="1"/>
</dbReference>
<dbReference type="Proteomes" id="UP000290288">
    <property type="component" value="Unassembled WGS sequence"/>
</dbReference>
<comment type="cofactor">
    <cofactor evidence="1 13">
        <name>heme</name>
        <dbReference type="ChEBI" id="CHEBI:30413"/>
    </cofactor>
</comment>
<gene>
    <name evidence="14" type="ORF">EST38_g8731</name>
</gene>